<evidence type="ECO:0000256" key="1">
    <source>
        <dbReference type="ARBA" id="ARBA00023015"/>
    </source>
</evidence>
<comment type="caution">
    <text evidence="5">The sequence shown here is derived from an EMBL/GenBank/DDBJ whole genome shotgun (WGS) entry which is preliminary data.</text>
</comment>
<dbReference type="PANTHER" id="PTHR30136:SF24">
    <property type="entry name" value="HTH-TYPE TRANSCRIPTIONAL REPRESSOR ALLR"/>
    <property type="match status" value="1"/>
</dbReference>
<evidence type="ECO:0000256" key="2">
    <source>
        <dbReference type="ARBA" id="ARBA00023125"/>
    </source>
</evidence>
<protein>
    <submittedName>
        <fullName evidence="5">IclR family transcriptional regulator</fullName>
    </submittedName>
</protein>
<evidence type="ECO:0000313" key="5">
    <source>
        <dbReference type="EMBL" id="MCX2940690.1"/>
    </source>
</evidence>
<keyword evidence="3" id="KW-0804">Transcription</keyword>
<proteinExistence type="predicted"/>
<sequence>MTAVVDDIVHRGHGGRLAADAGGVNDAIPKSVLGKCFAILDSVAASRELTLAEICRLTGVPKSTAYRLSKQLCAWEALDERNGRFSIGIRMFEMGRSMPRPNLLRDLVLPYILDLHEATRQAVSLDILAGRDVLCVERTVGHRSATVQPALGRRRPMHSTASGKALLAFASKAFVEQTLAGPLAARTPYTTTAPDLLLEQLASVRTTGIATDHQECHLGISSVASPIRHPDGRAIAAISVATRSRQFQPDSLGAAVRATATAVSQIVATRDPWSLRLRALTEDAH</sequence>
<dbReference type="EMBL" id="JAPJDO010000045">
    <property type="protein sequence ID" value="MCX2940690.1"/>
    <property type="molecule type" value="Genomic_DNA"/>
</dbReference>
<accession>A0ABT3SPA5</accession>
<keyword evidence="6" id="KW-1185">Reference proteome</keyword>
<dbReference type="InterPro" id="IPR036388">
    <property type="entry name" value="WH-like_DNA-bd_sf"/>
</dbReference>
<dbReference type="PANTHER" id="PTHR30136">
    <property type="entry name" value="HELIX-TURN-HELIX TRANSCRIPTIONAL REGULATOR, ICLR FAMILY"/>
    <property type="match status" value="1"/>
</dbReference>
<dbReference type="InterPro" id="IPR029016">
    <property type="entry name" value="GAF-like_dom_sf"/>
</dbReference>
<reference evidence="5 6" key="1">
    <citation type="submission" date="2022-11" db="EMBL/GenBank/DDBJ databases">
        <title>Mycobacterium sp. nov.</title>
        <authorList>
            <person name="Papic B."/>
            <person name="Spicic S."/>
            <person name="Duvnjak S."/>
        </authorList>
    </citation>
    <scope>NUCLEOTIDE SEQUENCE [LARGE SCALE GENOMIC DNA]</scope>
    <source>
        <strain evidence="5 6">CVI_P4</strain>
    </source>
</reference>
<keyword evidence="2" id="KW-0238">DNA-binding</keyword>
<dbReference type="Pfam" id="PF09339">
    <property type="entry name" value="HTH_IclR"/>
    <property type="match status" value="1"/>
</dbReference>
<evidence type="ECO:0000256" key="3">
    <source>
        <dbReference type="ARBA" id="ARBA00023163"/>
    </source>
</evidence>
<keyword evidence="1" id="KW-0805">Transcription regulation</keyword>
<gene>
    <name evidence="5" type="ORF">ORI27_28755</name>
</gene>
<organism evidence="5 6">
    <name type="scientific">Mycobacterium pinniadriaticum</name>
    <dbReference type="NCBI Taxonomy" id="2994102"/>
    <lineage>
        <taxon>Bacteria</taxon>
        <taxon>Bacillati</taxon>
        <taxon>Actinomycetota</taxon>
        <taxon>Actinomycetes</taxon>
        <taxon>Mycobacteriales</taxon>
        <taxon>Mycobacteriaceae</taxon>
        <taxon>Mycobacterium</taxon>
    </lineage>
</organism>
<dbReference type="InterPro" id="IPR036390">
    <property type="entry name" value="WH_DNA-bd_sf"/>
</dbReference>
<dbReference type="SUPFAM" id="SSF46785">
    <property type="entry name" value="Winged helix' DNA-binding domain"/>
    <property type="match status" value="1"/>
</dbReference>
<evidence type="ECO:0000259" key="4">
    <source>
        <dbReference type="PROSITE" id="PS51078"/>
    </source>
</evidence>
<dbReference type="PROSITE" id="PS51078">
    <property type="entry name" value="ICLR_ED"/>
    <property type="match status" value="1"/>
</dbReference>
<dbReference type="Gene3D" id="3.30.450.40">
    <property type="match status" value="1"/>
</dbReference>
<dbReference type="Proteomes" id="UP001300745">
    <property type="component" value="Unassembled WGS sequence"/>
</dbReference>
<dbReference type="InterPro" id="IPR005471">
    <property type="entry name" value="Tscrpt_reg_IclR_N"/>
</dbReference>
<dbReference type="InterPro" id="IPR014757">
    <property type="entry name" value="Tscrpt_reg_IclR_C"/>
</dbReference>
<dbReference type="Gene3D" id="1.10.10.10">
    <property type="entry name" value="Winged helix-like DNA-binding domain superfamily/Winged helix DNA-binding domain"/>
    <property type="match status" value="1"/>
</dbReference>
<dbReference type="InterPro" id="IPR050707">
    <property type="entry name" value="HTH_MetabolicPath_Reg"/>
</dbReference>
<dbReference type="Pfam" id="PF01614">
    <property type="entry name" value="IclR_C"/>
    <property type="match status" value="1"/>
</dbReference>
<evidence type="ECO:0000313" key="6">
    <source>
        <dbReference type="Proteomes" id="UP001300745"/>
    </source>
</evidence>
<dbReference type="SUPFAM" id="SSF55781">
    <property type="entry name" value="GAF domain-like"/>
    <property type="match status" value="1"/>
</dbReference>
<dbReference type="SMART" id="SM00346">
    <property type="entry name" value="HTH_ICLR"/>
    <property type="match status" value="1"/>
</dbReference>
<name>A0ABT3SPA5_9MYCO</name>
<dbReference type="RefSeq" id="WP_266000552.1">
    <property type="nucleotide sequence ID" value="NZ_JAPJDN010000045.1"/>
</dbReference>
<feature type="domain" description="IclR-ED" evidence="4">
    <location>
        <begin position="90"/>
        <end position="269"/>
    </location>
</feature>